<dbReference type="GO" id="GO:0007157">
    <property type="term" value="P:heterophilic cell-cell adhesion via plasma membrane cell adhesion molecules"/>
    <property type="evidence" value="ECO:0007669"/>
    <property type="project" value="UniProtKB-ARBA"/>
</dbReference>
<keyword evidence="17" id="KW-1185">Reference proteome</keyword>
<dbReference type="GO" id="GO:0033627">
    <property type="term" value="P:cell adhesion mediated by integrin"/>
    <property type="evidence" value="ECO:0007669"/>
    <property type="project" value="TreeGrafter"/>
</dbReference>
<protein>
    <submittedName>
        <fullName evidence="16">Integrin alpha-PS2-like protein</fullName>
    </submittedName>
</protein>
<accession>A0A3S3Q114</accession>
<dbReference type="Gene3D" id="2.60.40.1510">
    <property type="entry name" value="ntegrin, alpha v. Chain A, domain 3"/>
    <property type="match status" value="1"/>
</dbReference>
<evidence type="ECO:0000256" key="9">
    <source>
        <dbReference type="ARBA" id="ARBA00023170"/>
    </source>
</evidence>
<evidence type="ECO:0000313" key="17">
    <source>
        <dbReference type="Proteomes" id="UP000285301"/>
    </source>
</evidence>
<evidence type="ECO:0000256" key="1">
    <source>
        <dbReference type="ARBA" id="ARBA00004479"/>
    </source>
</evidence>
<evidence type="ECO:0000313" key="16">
    <source>
        <dbReference type="EMBL" id="RWS01424.1"/>
    </source>
</evidence>
<gene>
    <name evidence="16" type="ORF">B4U79_16731</name>
</gene>
<keyword evidence="9" id="KW-0675">Receptor</keyword>
<dbReference type="Pfam" id="PF08441">
    <property type="entry name" value="Integrin_A_Ig_1"/>
    <property type="match status" value="1"/>
</dbReference>
<evidence type="ECO:0000256" key="7">
    <source>
        <dbReference type="ARBA" id="ARBA00023136"/>
    </source>
</evidence>
<evidence type="ECO:0000256" key="2">
    <source>
        <dbReference type="ARBA" id="ARBA00008054"/>
    </source>
</evidence>
<dbReference type="InterPro" id="IPR032695">
    <property type="entry name" value="Integrin_dom_sf"/>
</dbReference>
<feature type="non-terminal residue" evidence="16">
    <location>
        <position position="1"/>
    </location>
</feature>
<dbReference type="FunFam" id="1.20.5.930:FF:000001">
    <property type="entry name" value="Integrin subunit alpha V"/>
    <property type="match status" value="1"/>
</dbReference>
<feature type="transmembrane region" description="Helical" evidence="12">
    <location>
        <begin position="397"/>
        <end position="421"/>
    </location>
</feature>
<dbReference type="Gene3D" id="2.60.40.1460">
    <property type="entry name" value="Integrin domains. Chain A, domain 2"/>
    <property type="match status" value="1"/>
</dbReference>
<evidence type="ECO:0000256" key="3">
    <source>
        <dbReference type="ARBA" id="ARBA00022692"/>
    </source>
</evidence>
<keyword evidence="5 12" id="KW-1133">Transmembrane helix</keyword>
<dbReference type="GO" id="GO:0007160">
    <property type="term" value="P:cell-matrix adhesion"/>
    <property type="evidence" value="ECO:0007669"/>
    <property type="project" value="TreeGrafter"/>
</dbReference>
<dbReference type="OrthoDB" id="5317514at2759"/>
<feature type="domain" description="Integrin alpha third immunoglobulin-like" evidence="15">
    <location>
        <begin position="203"/>
        <end position="271"/>
    </location>
</feature>
<dbReference type="InterPro" id="IPR018184">
    <property type="entry name" value="Integrin_alpha_C_CS"/>
</dbReference>
<keyword evidence="8" id="KW-1015">Disulfide bond</keyword>
<evidence type="ECO:0000259" key="14">
    <source>
        <dbReference type="Pfam" id="PF20805"/>
    </source>
</evidence>
<evidence type="ECO:0000256" key="5">
    <source>
        <dbReference type="ARBA" id="ARBA00022989"/>
    </source>
</evidence>
<dbReference type="SUPFAM" id="SSF69179">
    <property type="entry name" value="Integrin domains"/>
    <property type="match status" value="3"/>
</dbReference>
<sequence>NNLRDKLRPIKVEIEYNISDPYASRRLKPILNKEIPNVLTREINIQKNCGEDNVCVPNLQVTVTPSTDRYLIGSGERLELRINITNKGEDAYEATLYLFMPLDISFININRSQLDLPISCTGAEPEKTGINVLKCDIGNPFMANKTRELTAILMPSKNVATSPDFFFMIIVNSSNPENINDTEDNKIPLGVRVDVEINLSSYGYSEPPLIYHNVQDPIRKAFSFESEIGEEVTHKYHIHNRGPSTVVEAKVTILWPSKTLSNKHLLYIMDDPKATDSEGLKTTKASCQTLTPDERDPLGFRRPLGIPSCGPTICTKIECKINNLSLGEQVVFSINSRLWKETVQEVGLEEFQISSRLVAQITRLPYNIDPRIIHKRPEIINVSTQVKLIGLVRSEPISLWIIILAICGGLLLLALLVFALWKLGFFERKRPPSAAGESEPLQSNGYNYRKGDTSL</sequence>
<dbReference type="GO" id="GO:0009897">
    <property type="term" value="C:external side of plasma membrane"/>
    <property type="evidence" value="ECO:0007669"/>
    <property type="project" value="TreeGrafter"/>
</dbReference>
<keyword evidence="3 12" id="KW-0812">Transmembrane</keyword>
<dbReference type="Gene3D" id="1.20.5.930">
    <property type="entry name" value="Bicelle-embedded integrin alpha(iib) transmembrane segment"/>
    <property type="match status" value="1"/>
</dbReference>
<dbReference type="InterPro" id="IPR000413">
    <property type="entry name" value="Integrin_alpha"/>
</dbReference>
<proteinExistence type="inferred from homology"/>
<dbReference type="PROSITE" id="PS00242">
    <property type="entry name" value="INTEGRIN_ALPHA"/>
    <property type="match status" value="1"/>
</dbReference>
<feature type="region of interest" description="Disordered" evidence="11">
    <location>
        <begin position="431"/>
        <end position="455"/>
    </location>
</feature>
<dbReference type="Pfam" id="PF20806">
    <property type="entry name" value="Integrin_A_Ig_3"/>
    <property type="match status" value="2"/>
</dbReference>
<evidence type="ECO:0000256" key="4">
    <source>
        <dbReference type="ARBA" id="ARBA00022889"/>
    </source>
</evidence>
<feature type="domain" description="Integrin alpha first immunoglubulin-like" evidence="13">
    <location>
        <begin position="2"/>
        <end position="48"/>
    </location>
</feature>
<dbReference type="InterPro" id="IPR013649">
    <property type="entry name" value="Integrin_alpha_Ig-like_1"/>
</dbReference>
<dbReference type="Gene3D" id="2.60.40.1530">
    <property type="entry name" value="ntegrin, alpha v. Chain A, domain 4"/>
    <property type="match status" value="1"/>
</dbReference>
<dbReference type="PANTHER" id="PTHR23220">
    <property type="entry name" value="INTEGRIN ALPHA"/>
    <property type="match status" value="1"/>
</dbReference>
<evidence type="ECO:0000256" key="11">
    <source>
        <dbReference type="SAM" id="MobiDB-lite"/>
    </source>
</evidence>
<organism evidence="16 17">
    <name type="scientific">Dinothrombium tinctorium</name>
    <dbReference type="NCBI Taxonomy" id="1965070"/>
    <lineage>
        <taxon>Eukaryota</taxon>
        <taxon>Metazoa</taxon>
        <taxon>Ecdysozoa</taxon>
        <taxon>Arthropoda</taxon>
        <taxon>Chelicerata</taxon>
        <taxon>Arachnida</taxon>
        <taxon>Acari</taxon>
        <taxon>Acariformes</taxon>
        <taxon>Trombidiformes</taxon>
        <taxon>Prostigmata</taxon>
        <taxon>Anystina</taxon>
        <taxon>Parasitengona</taxon>
        <taxon>Trombidioidea</taxon>
        <taxon>Trombidiidae</taxon>
        <taxon>Dinothrombium</taxon>
    </lineage>
</organism>
<dbReference type="STRING" id="1965070.A0A3S3Q114"/>
<dbReference type="PRINTS" id="PR01185">
    <property type="entry name" value="INTEGRINA"/>
</dbReference>
<feature type="domain" description="Integrin alpha second immunoglobulin-like" evidence="14">
    <location>
        <begin position="49"/>
        <end position="191"/>
    </location>
</feature>
<comment type="subcellular location">
    <subcellularLocation>
        <location evidence="1">Membrane</location>
        <topology evidence="1">Single-pass type I membrane protein</topology>
    </subcellularLocation>
</comment>
<evidence type="ECO:0000256" key="6">
    <source>
        <dbReference type="ARBA" id="ARBA00023037"/>
    </source>
</evidence>
<dbReference type="GO" id="GO:0005178">
    <property type="term" value="F:integrin binding"/>
    <property type="evidence" value="ECO:0007669"/>
    <property type="project" value="TreeGrafter"/>
</dbReference>
<evidence type="ECO:0000256" key="12">
    <source>
        <dbReference type="SAM" id="Phobius"/>
    </source>
</evidence>
<name>A0A3S3Q114_9ACAR</name>
<dbReference type="GO" id="GO:0048513">
    <property type="term" value="P:animal organ development"/>
    <property type="evidence" value="ECO:0007669"/>
    <property type="project" value="UniProtKB-ARBA"/>
</dbReference>
<comment type="similarity">
    <text evidence="2">Belongs to the integrin alpha chain family.</text>
</comment>
<dbReference type="GO" id="GO:0007229">
    <property type="term" value="P:integrin-mediated signaling pathway"/>
    <property type="evidence" value="ECO:0007669"/>
    <property type="project" value="UniProtKB-KW"/>
</dbReference>
<dbReference type="InterPro" id="IPR048285">
    <property type="entry name" value="Integrin_alpha_Ig-like_2"/>
</dbReference>
<keyword evidence="10" id="KW-0325">Glycoprotein</keyword>
<evidence type="ECO:0000256" key="8">
    <source>
        <dbReference type="ARBA" id="ARBA00023157"/>
    </source>
</evidence>
<dbReference type="AlphaFoldDB" id="A0A3S3Q114"/>
<evidence type="ECO:0000259" key="15">
    <source>
        <dbReference type="Pfam" id="PF20806"/>
    </source>
</evidence>
<dbReference type="InterPro" id="IPR048286">
    <property type="entry name" value="Integrin_alpha_Ig-like_3"/>
</dbReference>
<keyword evidence="6 16" id="KW-0401">Integrin</keyword>
<dbReference type="EMBL" id="NCKU01009219">
    <property type="protein sequence ID" value="RWS01424.1"/>
    <property type="molecule type" value="Genomic_DNA"/>
</dbReference>
<dbReference type="PANTHER" id="PTHR23220:SF133">
    <property type="entry name" value="INTEGRIN ALPHA-PS2"/>
    <property type="match status" value="1"/>
</dbReference>
<keyword evidence="4" id="KW-0130">Cell adhesion</keyword>
<reference evidence="16 17" key="1">
    <citation type="journal article" date="2018" name="Gigascience">
        <title>Genomes of trombidid mites reveal novel predicted allergens and laterally-transferred genes associated with secondary metabolism.</title>
        <authorList>
            <person name="Dong X."/>
            <person name="Chaisiri K."/>
            <person name="Xia D."/>
            <person name="Armstrong S.D."/>
            <person name="Fang Y."/>
            <person name="Donnelly M.J."/>
            <person name="Kadowaki T."/>
            <person name="McGarry J.W."/>
            <person name="Darby A.C."/>
            <person name="Makepeace B.L."/>
        </authorList>
    </citation>
    <scope>NUCLEOTIDE SEQUENCE [LARGE SCALE GENOMIC DNA]</scope>
    <source>
        <strain evidence="16">UoL-WK</strain>
    </source>
</reference>
<dbReference type="GO" id="GO:0008305">
    <property type="term" value="C:integrin complex"/>
    <property type="evidence" value="ECO:0007669"/>
    <property type="project" value="InterPro"/>
</dbReference>
<evidence type="ECO:0000256" key="10">
    <source>
        <dbReference type="ARBA" id="ARBA00023180"/>
    </source>
</evidence>
<keyword evidence="7 12" id="KW-0472">Membrane</keyword>
<evidence type="ECO:0000259" key="13">
    <source>
        <dbReference type="Pfam" id="PF08441"/>
    </source>
</evidence>
<dbReference type="Proteomes" id="UP000285301">
    <property type="component" value="Unassembled WGS sequence"/>
</dbReference>
<feature type="domain" description="Integrin alpha third immunoglobulin-like" evidence="15">
    <location>
        <begin position="309"/>
        <end position="386"/>
    </location>
</feature>
<dbReference type="Pfam" id="PF20805">
    <property type="entry name" value="Integrin_A_Ig_2"/>
    <property type="match status" value="1"/>
</dbReference>
<comment type="caution">
    <text evidence="16">The sequence shown here is derived from an EMBL/GenBank/DDBJ whole genome shotgun (WGS) entry which is preliminary data.</text>
</comment>